<organism evidence="2 3">
    <name type="scientific">Halarchaeum nitratireducens</name>
    <dbReference type="NCBI Taxonomy" id="489913"/>
    <lineage>
        <taxon>Archaea</taxon>
        <taxon>Methanobacteriati</taxon>
        <taxon>Methanobacteriota</taxon>
        <taxon>Stenosarchaea group</taxon>
        <taxon>Halobacteria</taxon>
        <taxon>Halobacteriales</taxon>
        <taxon>Halobacteriaceae</taxon>
    </lineage>
</organism>
<evidence type="ECO:0000256" key="1">
    <source>
        <dbReference type="SAM" id="Phobius"/>
    </source>
</evidence>
<gene>
    <name evidence="2" type="ORF">GCM10009021_09770</name>
</gene>
<dbReference type="AlphaFoldDB" id="A0A830G975"/>
<name>A0A830G975_9EURY</name>
<reference evidence="2 3" key="1">
    <citation type="journal article" date="2019" name="Int. J. Syst. Evol. Microbiol.">
        <title>The Global Catalogue of Microorganisms (GCM) 10K type strain sequencing project: providing services to taxonomists for standard genome sequencing and annotation.</title>
        <authorList>
            <consortium name="The Broad Institute Genomics Platform"/>
            <consortium name="The Broad Institute Genome Sequencing Center for Infectious Disease"/>
            <person name="Wu L."/>
            <person name="Ma J."/>
        </authorList>
    </citation>
    <scope>NUCLEOTIDE SEQUENCE [LARGE SCALE GENOMIC DNA]</scope>
    <source>
        <strain evidence="2 3">JCM 16331</strain>
    </source>
</reference>
<protein>
    <submittedName>
        <fullName evidence="2">Uncharacterized protein</fullName>
    </submittedName>
</protein>
<proteinExistence type="predicted"/>
<evidence type="ECO:0000313" key="2">
    <source>
        <dbReference type="EMBL" id="GGN11827.1"/>
    </source>
</evidence>
<accession>A0A830G975</accession>
<keyword evidence="1" id="KW-0812">Transmembrane</keyword>
<feature type="transmembrane region" description="Helical" evidence="1">
    <location>
        <begin position="12"/>
        <end position="31"/>
    </location>
</feature>
<dbReference type="RefSeq" id="WP_188877462.1">
    <property type="nucleotide sequence ID" value="NZ_BMOQ01000003.1"/>
</dbReference>
<dbReference type="EMBL" id="BMOQ01000003">
    <property type="protein sequence ID" value="GGN11827.1"/>
    <property type="molecule type" value="Genomic_DNA"/>
</dbReference>
<keyword evidence="3" id="KW-1185">Reference proteome</keyword>
<comment type="caution">
    <text evidence="2">The sequence shown here is derived from an EMBL/GenBank/DDBJ whole genome shotgun (WGS) entry which is preliminary data.</text>
</comment>
<dbReference type="Proteomes" id="UP000608850">
    <property type="component" value="Unassembled WGS sequence"/>
</dbReference>
<sequence>MAAGFDTSWVVGGFFVVLGGVVAAFSARYVWRALAVYRAMDADALDGVPAGSLVRVSGMAAGTAESLVAPFSGRPCVALRYAVEERRLSPWLLPWFVTVHERAGADAFHVRTPVTAVAVTAPPRSVVVGRDVVAQMGRTASPPSRVARFEREVDLPGLDVWRRPPGVLRPVFDALSLGARRYVEDRVEPGDNVTVVGRVTDDGSVDPLVMADRPRGATVVRMARTSLAGVLAGGLAIAIGLVLLA</sequence>
<keyword evidence="1" id="KW-1133">Transmembrane helix</keyword>
<evidence type="ECO:0000313" key="3">
    <source>
        <dbReference type="Proteomes" id="UP000608850"/>
    </source>
</evidence>
<feature type="transmembrane region" description="Helical" evidence="1">
    <location>
        <begin position="225"/>
        <end position="244"/>
    </location>
</feature>
<keyword evidence="1" id="KW-0472">Membrane</keyword>
<dbReference type="OrthoDB" id="170690at2157"/>